<sequence>MADRDKAHSINPNHFPAKLWCLANHPVSRAVRWDPRGEGLIIHQHLFETHFLTGPQNAPGGGDLFKTTNFSSFIRQLNLYGFRKVESWTTTRGSGGGGGGGGGGDGGGVGGGDVDGVPASPVVDHGLEHHFRHPNFRQGRPELLVNLRRLTSSNKAKLEAGLEVKCRPPGRYHQSWTGNIEDKVERRGGSVLGQKPPAPACPYTPSRPTPPIKEYSRTPVPSRGWMMADGSRPCIPISVLHHYPGESSGSAAVHIQQGAHGPANPGQRFYNLISHAPQYRPTFYSSAYDFHVPSPVSSDLTGGGNQLSPYPHLSYYQPNVPVGLLYPGNHYQDLQSVESQDLKKNDLNLDTVFQIIDEYPSTQNVCMVKVVTPEKPGRSSGPPINSHCSPLPTSSQAWASSSLVEDKTPVACSPIIISVQGNSDRGTGSYDMKPIKEEMMEEAIFKAPLSIHNHALVKVSRDKVAKAKASSALNDSALP</sequence>
<reference evidence="8" key="2">
    <citation type="submission" date="2025-09" db="UniProtKB">
        <authorList>
            <consortium name="Ensembl"/>
        </authorList>
    </citation>
    <scope>IDENTIFICATION</scope>
</reference>
<evidence type="ECO:0000256" key="3">
    <source>
        <dbReference type="ARBA" id="ARBA00023125"/>
    </source>
</evidence>
<dbReference type="GeneTree" id="ENSGT00510000048674"/>
<evidence type="ECO:0000256" key="2">
    <source>
        <dbReference type="ARBA" id="ARBA00006403"/>
    </source>
</evidence>
<name>A0A8C5B3B9_GADMO</name>
<dbReference type="Gene3D" id="1.10.10.10">
    <property type="entry name" value="Winged helix-like DNA-binding domain superfamily/Winged helix DNA-binding domain"/>
    <property type="match status" value="1"/>
</dbReference>
<dbReference type="InterPro" id="IPR036390">
    <property type="entry name" value="WH_DNA-bd_sf"/>
</dbReference>
<evidence type="ECO:0000313" key="9">
    <source>
        <dbReference type="Proteomes" id="UP000694546"/>
    </source>
</evidence>
<dbReference type="SUPFAM" id="SSF46785">
    <property type="entry name" value="Winged helix' DNA-binding domain"/>
    <property type="match status" value="1"/>
</dbReference>
<reference evidence="8" key="1">
    <citation type="submission" date="2025-08" db="UniProtKB">
        <authorList>
            <consortium name="Ensembl"/>
        </authorList>
    </citation>
    <scope>IDENTIFICATION</scope>
</reference>
<dbReference type="Ensembl" id="ENSGMOT00000068727.1">
    <property type="protein sequence ID" value="ENSGMOP00000041291.1"/>
    <property type="gene ID" value="ENSGMOG00000013287.2"/>
</dbReference>
<dbReference type="GO" id="GO:0043565">
    <property type="term" value="F:sequence-specific DNA binding"/>
    <property type="evidence" value="ECO:0007669"/>
    <property type="project" value="InterPro"/>
</dbReference>
<feature type="compositionally biased region" description="Pro residues" evidence="6">
    <location>
        <begin position="196"/>
        <end position="211"/>
    </location>
</feature>
<dbReference type="Proteomes" id="UP000694546">
    <property type="component" value="Chromosome 7"/>
</dbReference>
<feature type="domain" description="HSF-type DNA-binding" evidence="7">
    <location>
        <begin position="11"/>
        <end position="150"/>
    </location>
</feature>
<protein>
    <recommendedName>
        <fullName evidence="7">HSF-type DNA-binding domain-containing protein</fullName>
    </recommendedName>
</protein>
<dbReference type="AlphaFoldDB" id="A0A8C5B3B9"/>
<dbReference type="InterPro" id="IPR036388">
    <property type="entry name" value="WH-like_DNA-bd_sf"/>
</dbReference>
<dbReference type="InterPro" id="IPR000232">
    <property type="entry name" value="HSF_DNA-bd"/>
</dbReference>
<accession>A0A8C5B3B9</accession>
<dbReference type="GO" id="GO:0003700">
    <property type="term" value="F:DNA-binding transcription factor activity"/>
    <property type="evidence" value="ECO:0007669"/>
    <property type="project" value="InterPro"/>
</dbReference>
<feature type="region of interest" description="Disordered" evidence="6">
    <location>
        <begin position="191"/>
        <end position="218"/>
    </location>
</feature>
<dbReference type="PANTHER" id="PTHR10015">
    <property type="entry name" value="HEAT SHOCK TRANSCRIPTION FACTOR"/>
    <property type="match status" value="1"/>
</dbReference>
<keyword evidence="3" id="KW-0238">DNA-binding</keyword>
<keyword evidence="9" id="KW-1185">Reference proteome</keyword>
<evidence type="ECO:0000256" key="6">
    <source>
        <dbReference type="SAM" id="MobiDB-lite"/>
    </source>
</evidence>
<dbReference type="PANTHER" id="PTHR10015:SF278">
    <property type="entry name" value="HEAT SHOCK FACTOR PROTEIN 5"/>
    <property type="match status" value="1"/>
</dbReference>
<evidence type="ECO:0000259" key="7">
    <source>
        <dbReference type="SMART" id="SM00415"/>
    </source>
</evidence>
<evidence type="ECO:0000256" key="4">
    <source>
        <dbReference type="ARBA" id="ARBA00023242"/>
    </source>
</evidence>
<keyword evidence="4" id="KW-0539">Nucleus</keyword>
<comment type="subcellular location">
    <subcellularLocation>
        <location evidence="1">Nucleus</location>
    </subcellularLocation>
</comment>
<evidence type="ECO:0000313" key="8">
    <source>
        <dbReference type="Ensembl" id="ENSGMOP00000041291.1"/>
    </source>
</evidence>
<comment type="similarity">
    <text evidence="2 5">Belongs to the HSF family.</text>
</comment>
<feature type="compositionally biased region" description="Gly residues" evidence="6">
    <location>
        <begin position="93"/>
        <end position="113"/>
    </location>
</feature>
<evidence type="ECO:0000256" key="1">
    <source>
        <dbReference type="ARBA" id="ARBA00004123"/>
    </source>
</evidence>
<dbReference type="OMA" id="CINPNNF"/>
<dbReference type="GO" id="GO:0005634">
    <property type="term" value="C:nucleus"/>
    <property type="evidence" value="ECO:0007669"/>
    <property type="project" value="UniProtKB-SubCell"/>
</dbReference>
<feature type="region of interest" description="Disordered" evidence="6">
    <location>
        <begin position="90"/>
        <end position="113"/>
    </location>
</feature>
<dbReference type="SMART" id="SM00415">
    <property type="entry name" value="HSF"/>
    <property type="match status" value="1"/>
</dbReference>
<organism evidence="8 9">
    <name type="scientific">Gadus morhua</name>
    <name type="common">Atlantic cod</name>
    <dbReference type="NCBI Taxonomy" id="8049"/>
    <lineage>
        <taxon>Eukaryota</taxon>
        <taxon>Metazoa</taxon>
        <taxon>Chordata</taxon>
        <taxon>Craniata</taxon>
        <taxon>Vertebrata</taxon>
        <taxon>Euteleostomi</taxon>
        <taxon>Actinopterygii</taxon>
        <taxon>Neopterygii</taxon>
        <taxon>Teleostei</taxon>
        <taxon>Neoteleostei</taxon>
        <taxon>Acanthomorphata</taxon>
        <taxon>Zeiogadaria</taxon>
        <taxon>Gadariae</taxon>
        <taxon>Gadiformes</taxon>
        <taxon>Gadoidei</taxon>
        <taxon>Gadidae</taxon>
        <taxon>Gadus</taxon>
    </lineage>
</organism>
<evidence type="ECO:0000256" key="5">
    <source>
        <dbReference type="RuleBase" id="RU004020"/>
    </source>
</evidence>
<dbReference type="Pfam" id="PF00447">
    <property type="entry name" value="HSF_DNA-bind"/>
    <property type="match status" value="1"/>
</dbReference>
<proteinExistence type="inferred from homology"/>